<sequence>MSSEVTMLRELLDEITDNNAAITDQYETAKQEYDTKRAKVDILDRIAYRREGMGNKDTEAFKEHFQITTLKKQVEQERLKFEAVENEYMKASRFNTEVIDTLSHLINQKEHS</sequence>
<keyword evidence="1" id="KW-0175">Coiled coil</keyword>
<evidence type="ECO:0000313" key="2">
    <source>
        <dbReference type="EMBL" id="MBA8917980.1"/>
    </source>
</evidence>
<reference evidence="2 3" key="1">
    <citation type="submission" date="2020-08" db="EMBL/GenBank/DDBJ databases">
        <title>Functional genomics of gut bacteria from endangered species of beetles.</title>
        <authorList>
            <person name="Carlos-Shanley C."/>
        </authorList>
    </citation>
    <scope>NUCLEOTIDE SEQUENCE [LARGE SCALE GENOMIC DNA]</scope>
    <source>
        <strain evidence="2 3">S00152</strain>
    </source>
</reference>
<comment type="caution">
    <text evidence="2">The sequence shown here is derived from an EMBL/GenBank/DDBJ whole genome shotgun (WGS) entry which is preliminary data.</text>
</comment>
<proteinExistence type="predicted"/>
<protein>
    <submittedName>
        <fullName evidence="2">Uncharacterized protein</fullName>
    </submittedName>
</protein>
<dbReference type="EMBL" id="JACJIG010000002">
    <property type="protein sequence ID" value="MBA8917980.1"/>
    <property type="molecule type" value="Genomic_DNA"/>
</dbReference>
<organism evidence="2 3">
    <name type="scientific">Bacillus aerius</name>
    <dbReference type="NCBI Taxonomy" id="293388"/>
    <lineage>
        <taxon>Bacteria</taxon>
        <taxon>Bacillati</taxon>
        <taxon>Bacillota</taxon>
        <taxon>Bacilli</taxon>
        <taxon>Bacillales</taxon>
        <taxon>Bacillaceae</taxon>
        <taxon>Bacillus</taxon>
    </lineage>
</organism>
<gene>
    <name evidence="2" type="ORF">HNP39_001701</name>
</gene>
<dbReference type="Proteomes" id="UP000517315">
    <property type="component" value="Unassembled WGS sequence"/>
</dbReference>
<feature type="coiled-coil region" evidence="1">
    <location>
        <begin position="12"/>
        <end position="39"/>
    </location>
</feature>
<accession>A0ABR6B1L7</accession>
<dbReference type="RefSeq" id="WP_041092018.1">
    <property type="nucleotide sequence ID" value="NZ_JACJIG010000002.1"/>
</dbReference>
<name>A0ABR6B1L7_9BACI</name>
<evidence type="ECO:0000256" key="1">
    <source>
        <dbReference type="SAM" id="Coils"/>
    </source>
</evidence>
<keyword evidence="3" id="KW-1185">Reference proteome</keyword>
<evidence type="ECO:0000313" key="3">
    <source>
        <dbReference type="Proteomes" id="UP000517315"/>
    </source>
</evidence>